<dbReference type="Gene3D" id="3.60.21.50">
    <property type="match status" value="1"/>
</dbReference>
<dbReference type="RefSeq" id="XP_025366801.1">
    <property type="nucleotide sequence ID" value="XM_025517193.1"/>
</dbReference>
<evidence type="ECO:0000259" key="4">
    <source>
        <dbReference type="Pfam" id="PF04042"/>
    </source>
</evidence>
<dbReference type="GO" id="GO:0043625">
    <property type="term" value="C:delta DNA polymerase complex"/>
    <property type="evidence" value="ECO:0007669"/>
    <property type="project" value="TreeGrafter"/>
</dbReference>
<dbReference type="InterPro" id="IPR040663">
    <property type="entry name" value="DNA_pol_D_N"/>
</dbReference>
<gene>
    <name evidence="6" type="ORF">IE81DRAFT_368924</name>
</gene>
<comment type="similarity">
    <text evidence="1">Belongs to the DNA polymerase delta/II small subunit family.</text>
</comment>
<dbReference type="InterPro" id="IPR007185">
    <property type="entry name" value="DNA_pol_a/d/e_bsu"/>
</dbReference>
<feature type="region of interest" description="Disordered" evidence="3">
    <location>
        <begin position="301"/>
        <end position="320"/>
    </location>
</feature>
<feature type="domain" description="DNA polymerase delta subunit OB-fold" evidence="5">
    <location>
        <begin position="38"/>
        <end position="257"/>
    </location>
</feature>
<dbReference type="InParanoid" id="A0A316VTT9"/>
<keyword evidence="7" id="KW-1185">Reference proteome</keyword>
<dbReference type="Proteomes" id="UP000245783">
    <property type="component" value="Unassembled WGS sequence"/>
</dbReference>
<dbReference type="AlphaFoldDB" id="A0A316VTT9"/>
<feature type="compositionally biased region" description="Low complexity" evidence="3">
    <location>
        <begin position="1"/>
        <end position="20"/>
    </location>
</feature>
<evidence type="ECO:0000313" key="7">
    <source>
        <dbReference type="Proteomes" id="UP000245783"/>
    </source>
</evidence>
<name>A0A316VTT9_9BASI</name>
<dbReference type="EMBL" id="KZ819453">
    <property type="protein sequence ID" value="PWN39641.1"/>
    <property type="molecule type" value="Genomic_DNA"/>
</dbReference>
<feature type="region of interest" description="Disordered" evidence="3">
    <location>
        <begin position="1"/>
        <end position="28"/>
    </location>
</feature>
<dbReference type="PANTHER" id="PTHR10416:SF0">
    <property type="entry name" value="DNA POLYMERASE DELTA SUBUNIT 2"/>
    <property type="match status" value="1"/>
</dbReference>
<evidence type="ECO:0000256" key="2">
    <source>
        <dbReference type="ARBA" id="ARBA00022705"/>
    </source>
</evidence>
<feature type="compositionally biased region" description="Basic residues" evidence="3">
    <location>
        <begin position="123"/>
        <end position="133"/>
    </location>
</feature>
<dbReference type="GO" id="GO:0006271">
    <property type="term" value="P:DNA strand elongation involved in DNA replication"/>
    <property type="evidence" value="ECO:0007669"/>
    <property type="project" value="TreeGrafter"/>
</dbReference>
<feature type="domain" description="DNA polymerase alpha/delta/epsilon subunit B" evidence="4">
    <location>
        <begin position="329"/>
        <end position="526"/>
    </location>
</feature>
<proteinExistence type="inferred from homology"/>
<dbReference type="FunCoup" id="A0A316VTT9">
    <property type="interactions" value="318"/>
</dbReference>
<reference evidence="6 7" key="1">
    <citation type="journal article" date="2018" name="Mol. Biol. Evol.">
        <title>Broad Genomic Sampling Reveals a Smut Pathogenic Ancestry of the Fungal Clade Ustilaginomycotina.</title>
        <authorList>
            <person name="Kijpornyongpan T."/>
            <person name="Mondo S.J."/>
            <person name="Barry K."/>
            <person name="Sandor L."/>
            <person name="Lee J."/>
            <person name="Lipzen A."/>
            <person name="Pangilinan J."/>
            <person name="LaButti K."/>
            <person name="Hainaut M."/>
            <person name="Henrissat B."/>
            <person name="Grigoriev I.V."/>
            <person name="Spatafora J.W."/>
            <person name="Aime M.C."/>
        </authorList>
    </citation>
    <scope>NUCLEOTIDE SEQUENCE [LARGE SCALE GENOMIC DNA]</scope>
    <source>
        <strain evidence="6 7">MCA 4658</strain>
    </source>
</reference>
<evidence type="ECO:0000256" key="1">
    <source>
        <dbReference type="ARBA" id="ARBA00006035"/>
    </source>
</evidence>
<dbReference type="GeneID" id="37039063"/>
<evidence type="ECO:0000259" key="5">
    <source>
        <dbReference type="Pfam" id="PF18018"/>
    </source>
</evidence>
<dbReference type="GO" id="GO:0003677">
    <property type="term" value="F:DNA binding"/>
    <property type="evidence" value="ECO:0007669"/>
    <property type="project" value="InterPro"/>
</dbReference>
<evidence type="ECO:0000313" key="6">
    <source>
        <dbReference type="EMBL" id="PWN39641.1"/>
    </source>
</evidence>
<accession>A0A316VTT9</accession>
<dbReference type="Pfam" id="PF18018">
    <property type="entry name" value="DNA_pol_D_N"/>
    <property type="match status" value="1"/>
</dbReference>
<sequence length="583" mass="63623">MPSKASSSSSSRRALLSAPSDLNEPLTVPLSTRSFAPQFASLYHFRLRKLKGVKRDGGGLLKKAKERWGDGSAAASALERGSHTRTRVQNGKRKNSAHDEEMMEDEAEEEEEDEDEEEEEEKKKKKKEKKRSSRDRVQYVERILDIDQGKMMVVCGIIYCSMRLKPDVLEDLTREQYLPPVPARTTYADNATDEIFLEDESGRIRLVGGTAMDASADSQGSTSAHNSRSWRDSLVTGVVCAVLGTETRAGDFDVVDVILPGIPRSLAKSDAKSRDEAMDVDGEKGDWVALVSGIEVGDEKAFETKEEEGTSASASAGQEDDGLGMLRNELLAEWLRGETLSEIDAGVSVRDVSALILAGNSCAVPSALRTVENKAGRPRAFNTNPLDHYLAALTQSIQVQILPGARDPAGLAMPQQPLHKALFPRSAGAAEGSNALIRSTNPAWSAFGNALILGTSGQNIDDLFKYVEGGTDEDRLRMACNTLRWGHLAPTAPDTLCCYPFTDRDPFLITRSPRIYFVGNQPRFATTLYEPEPESESEQGDEGVEGSATRVVLLPSFNKTGTVVLVHRSTLQVQKVQILPPPL</sequence>
<dbReference type="OrthoDB" id="3763at2759"/>
<dbReference type="PANTHER" id="PTHR10416">
    <property type="entry name" value="DNA POLYMERASE DELTA SUBUNIT 2"/>
    <property type="match status" value="1"/>
</dbReference>
<feature type="compositionally biased region" description="Basic residues" evidence="3">
    <location>
        <begin position="83"/>
        <end position="95"/>
    </location>
</feature>
<organism evidence="6 7">
    <name type="scientific">Ceraceosorus guamensis</name>
    <dbReference type="NCBI Taxonomy" id="1522189"/>
    <lineage>
        <taxon>Eukaryota</taxon>
        <taxon>Fungi</taxon>
        <taxon>Dikarya</taxon>
        <taxon>Basidiomycota</taxon>
        <taxon>Ustilaginomycotina</taxon>
        <taxon>Exobasidiomycetes</taxon>
        <taxon>Ceraceosorales</taxon>
        <taxon>Ceraceosoraceae</taxon>
        <taxon>Ceraceosorus</taxon>
    </lineage>
</organism>
<protein>
    <submittedName>
        <fullName evidence="6">Uncharacterized protein</fullName>
    </submittedName>
</protein>
<keyword evidence="2" id="KW-0235">DNA replication</keyword>
<dbReference type="InterPro" id="IPR024826">
    <property type="entry name" value="DNA_pol_delta/II_ssu"/>
</dbReference>
<dbReference type="STRING" id="1522189.A0A316VTT9"/>
<evidence type="ECO:0000256" key="3">
    <source>
        <dbReference type="SAM" id="MobiDB-lite"/>
    </source>
</evidence>
<dbReference type="Pfam" id="PF04042">
    <property type="entry name" value="DNA_pol_E_B"/>
    <property type="match status" value="1"/>
</dbReference>
<dbReference type="Gene3D" id="2.40.50.430">
    <property type="match status" value="1"/>
</dbReference>
<feature type="compositionally biased region" description="Acidic residues" evidence="3">
    <location>
        <begin position="101"/>
        <end position="120"/>
    </location>
</feature>
<feature type="region of interest" description="Disordered" evidence="3">
    <location>
        <begin position="59"/>
        <end position="134"/>
    </location>
</feature>